<accession>A2Q4P8</accession>
<name>A2Q4P8_MEDTR</name>
<sequence length="227" mass="26276">MHDNDTRPIMVARWWENKLQGTDLGWLQDTSYSMIDHGLIYAFLERWHEETSSFHLPFREMTVTLDDVASLLHIPIDGMLLSHESISPLGSSTFDARREVKMTKGAHCQFGYLKEIFKERLKEQRDLAAEYGVTEEVERLRDQAVRIYMLYLVGITIFTDKSQCTVDVVYLKYFRDLDLVSGFSWGAAALAQLYKELNNVARWTCSQVAGYLTLLQVWEAKMSGKNM</sequence>
<evidence type="ECO:0000259" key="1">
    <source>
        <dbReference type="Pfam" id="PF10536"/>
    </source>
</evidence>
<gene>
    <name evidence="2" type="ORF">MtrDRAFT_AC157507g7v2</name>
</gene>
<reference evidence="2" key="2">
    <citation type="submission" date="2007-03" db="EMBL/GenBank/DDBJ databases">
        <authorList>
            <consortium name="The International Medicago Genome Annotation Group"/>
        </authorList>
    </citation>
    <scope>NUCLEOTIDE SEQUENCE</scope>
</reference>
<evidence type="ECO:0000313" key="2">
    <source>
        <dbReference type="EMBL" id="ABN08598.1"/>
    </source>
</evidence>
<feature type="domain" description="Aminotransferase-like plant mobile" evidence="1">
    <location>
        <begin position="32"/>
        <end position="219"/>
    </location>
</feature>
<dbReference type="AlphaFoldDB" id="A2Q4P8"/>
<proteinExistence type="predicted"/>
<dbReference type="PANTHER" id="PTHR46033:SF8">
    <property type="entry name" value="PROTEIN MAINTENANCE OF MERISTEMS-LIKE"/>
    <property type="match status" value="1"/>
</dbReference>
<reference evidence="2" key="1">
    <citation type="submission" date="2005-03" db="EMBL/GenBank/DDBJ databases">
        <authorList>
            <person name="Town C.D."/>
        </authorList>
    </citation>
    <scope>NUCLEOTIDE SEQUENCE</scope>
</reference>
<dbReference type="InterPro" id="IPR044824">
    <property type="entry name" value="MAIN-like"/>
</dbReference>
<dbReference type="EMBL" id="AC157507">
    <property type="protein sequence ID" value="ABN08598.1"/>
    <property type="molecule type" value="Genomic_DNA"/>
</dbReference>
<dbReference type="InterPro" id="IPR019557">
    <property type="entry name" value="AminoTfrase-like_pln_mobile"/>
</dbReference>
<dbReference type="GO" id="GO:0010073">
    <property type="term" value="P:meristem maintenance"/>
    <property type="evidence" value="ECO:0007669"/>
    <property type="project" value="InterPro"/>
</dbReference>
<organism evidence="2">
    <name type="scientific">Medicago truncatula</name>
    <name type="common">Barrel medic</name>
    <name type="synonym">Medicago tribuloides</name>
    <dbReference type="NCBI Taxonomy" id="3880"/>
    <lineage>
        <taxon>Eukaryota</taxon>
        <taxon>Viridiplantae</taxon>
        <taxon>Streptophyta</taxon>
        <taxon>Embryophyta</taxon>
        <taxon>Tracheophyta</taxon>
        <taxon>Spermatophyta</taxon>
        <taxon>Magnoliopsida</taxon>
        <taxon>eudicotyledons</taxon>
        <taxon>Gunneridae</taxon>
        <taxon>Pentapetalae</taxon>
        <taxon>rosids</taxon>
        <taxon>fabids</taxon>
        <taxon>Fabales</taxon>
        <taxon>Fabaceae</taxon>
        <taxon>Papilionoideae</taxon>
        <taxon>50 kb inversion clade</taxon>
        <taxon>NPAAA clade</taxon>
        <taxon>Hologalegina</taxon>
        <taxon>IRL clade</taxon>
        <taxon>Trifolieae</taxon>
        <taxon>Medicago</taxon>
    </lineage>
</organism>
<dbReference type="PANTHER" id="PTHR46033">
    <property type="entry name" value="PROTEIN MAIN-LIKE 2"/>
    <property type="match status" value="1"/>
</dbReference>
<dbReference type="Pfam" id="PF10536">
    <property type="entry name" value="PMD"/>
    <property type="match status" value="1"/>
</dbReference>
<protein>
    <submittedName>
        <fullName evidence="2">IMP dehydrogenase/GMP reductase, related</fullName>
    </submittedName>
</protein>